<keyword evidence="2" id="KW-0804">Transcription</keyword>
<dbReference type="InterPro" id="IPR003690">
    <property type="entry name" value="MTERF"/>
</dbReference>
<comment type="caution">
    <text evidence="4">The sequence shown here is derived from an EMBL/GenBank/DDBJ whole genome shotgun (WGS) entry which is preliminary data.</text>
</comment>
<evidence type="ECO:0000313" key="5">
    <source>
        <dbReference type="Proteomes" id="UP000631114"/>
    </source>
</evidence>
<keyword evidence="2" id="KW-0805">Transcription regulation</keyword>
<evidence type="ECO:0000313" key="4">
    <source>
        <dbReference type="EMBL" id="KAF9600728.1"/>
    </source>
</evidence>
<reference evidence="4 5" key="1">
    <citation type="submission" date="2020-10" db="EMBL/GenBank/DDBJ databases">
        <title>The Coptis chinensis genome and diversification of protoberbering-type alkaloids.</title>
        <authorList>
            <person name="Wang B."/>
            <person name="Shu S."/>
            <person name="Song C."/>
            <person name="Liu Y."/>
        </authorList>
    </citation>
    <scope>NUCLEOTIDE SEQUENCE [LARGE SCALE GENOMIC DNA]</scope>
    <source>
        <strain evidence="4">HL-2020</strain>
        <tissue evidence="4">Leaf</tissue>
    </source>
</reference>
<accession>A0A835LM52</accession>
<evidence type="ECO:0000256" key="3">
    <source>
        <dbReference type="ARBA" id="ARBA00022946"/>
    </source>
</evidence>
<keyword evidence="3" id="KW-0809">Transit peptide</keyword>
<dbReference type="Pfam" id="PF02536">
    <property type="entry name" value="mTERF"/>
    <property type="match status" value="1"/>
</dbReference>
<dbReference type="PANTHER" id="PTHR13068">
    <property type="entry name" value="CGI-12 PROTEIN-RELATED"/>
    <property type="match status" value="1"/>
</dbReference>
<keyword evidence="2" id="KW-0806">Transcription termination</keyword>
<dbReference type="SMART" id="SM00733">
    <property type="entry name" value="Mterf"/>
    <property type="match status" value="4"/>
</dbReference>
<organism evidence="4 5">
    <name type="scientific">Coptis chinensis</name>
    <dbReference type="NCBI Taxonomy" id="261450"/>
    <lineage>
        <taxon>Eukaryota</taxon>
        <taxon>Viridiplantae</taxon>
        <taxon>Streptophyta</taxon>
        <taxon>Embryophyta</taxon>
        <taxon>Tracheophyta</taxon>
        <taxon>Spermatophyta</taxon>
        <taxon>Magnoliopsida</taxon>
        <taxon>Ranunculales</taxon>
        <taxon>Ranunculaceae</taxon>
        <taxon>Coptidoideae</taxon>
        <taxon>Coptis</taxon>
    </lineage>
</organism>
<dbReference type="InterPro" id="IPR038538">
    <property type="entry name" value="MTERF_sf"/>
</dbReference>
<dbReference type="GO" id="GO:0006353">
    <property type="term" value="P:DNA-templated transcription termination"/>
    <property type="evidence" value="ECO:0007669"/>
    <property type="project" value="UniProtKB-KW"/>
</dbReference>
<dbReference type="GO" id="GO:0003676">
    <property type="term" value="F:nucleic acid binding"/>
    <property type="evidence" value="ECO:0007669"/>
    <property type="project" value="InterPro"/>
</dbReference>
<sequence>MGEFVKNYPQILHASVVVELVPVVKFLRGLDVNRQDIGYVLQKYPELLWFKLEGTMSTSVAYLVSIGVSPRDIGPMVTQYPYLLGMRVGTVIKLIVDYLVSLGIPKKILAQMFEKRAYVLGYDLEETIKPNVDCLRRLSWQQSLQPSLLVIIVGVELFHYIIQELAVSLIRSVLSLEISTMRYIVHFGGALVTYSRIPDDKIITEKLVFNKSPARVDRIRTEPHKHVVTENNSQDDRKPKGDKLKVAFC</sequence>
<dbReference type="AlphaFoldDB" id="A0A835LM52"/>
<dbReference type="Proteomes" id="UP000631114">
    <property type="component" value="Unassembled WGS sequence"/>
</dbReference>
<evidence type="ECO:0000256" key="1">
    <source>
        <dbReference type="ARBA" id="ARBA00007692"/>
    </source>
</evidence>
<dbReference type="Gene3D" id="1.25.70.10">
    <property type="entry name" value="Transcription termination factor 3, mitochondrial"/>
    <property type="match status" value="1"/>
</dbReference>
<dbReference type="OrthoDB" id="1718011at2759"/>
<name>A0A835LM52_9MAGN</name>
<comment type="similarity">
    <text evidence="1">Belongs to the mTERF family.</text>
</comment>
<proteinExistence type="inferred from homology"/>
<evidence type="ECO:0000256" key="2">
    <source>
        <dbReference type="ARBA" id="ARBA00022472"/>
    </source>
</evidence>
<dbReference type="GO" id="GO:0032502">
    <property type="term" value="P:developmental process"/>
    <property type="evidence" value="ECO:0007669"/>
    <property type="project" value="TreeGrafter"/>
</dbReference>
<dbReference type="EMBL" id="JADFTS010000006">
    <property type="protein sequence ID" value="KAF9600728.1"/>
    <property type="molecule type" value="Genomic_DNA"/>
</dbReference>
<protein>
    <submittedName>
        <fullName evidence="4">Uncharacterized protein</fullName>
    </submittedName>
</protein>
<dbReference type="PANTHER" id="PTHR13068:SF24">
    <property type="entry name" value="EXPRESSED PROTEIN"/>
    <property type="match status" value="1"/>
</dbReference>
<keyword evidence="5" id="KW-1185">Reference proteome</keyword>
<gene>
    <name evidence="4" type="ORF">IFM89_011415</name>
</gene>